<feature type="signal peptide" evidence="1">
    <location>
        <begin position="1"/>
        <end position="24"/>
    </location>
</feature>
<evidence type="ECO:0000313" key="2">
    <source>
        <dbReference type="EMBL" id="CAE0239715.1"/>
    </source>
</evidence>
<name>A0A7S3G0T2_9EUKA</name>
<protein>
    <recommendedName>
        <fullName evidence="3">Secreted protein</fullName>
    </recommendedName>
</protein>
<dbReference type="AlphaFoldDB" id="A0A7S3G0T2"/>
<evidence type="ECO:0000256" key="1">
    <source>
        <dbReference type="SAM" id="SignalP"/>
    </source>
</evidence>
<proteinExistence type="predicted"/>
<organism evidence="2">
    <name type="scientific">Palpitomonas bilix</name>
    <dbReference type="NCBI Taxonomy" id="652834"/>
    <lineage>
        <taxon>Eukaryota</taxon>
        <taxon>Eukaryota incertae sedis</taxon>
    </lineage>
</organism>
<reference evidence="2" key="1">
    <citation type="submission" date="2021-01" db="EMBL/GenBank/DDBJ databases">
        <authorList>
            <person name="Corre E."/>
            <person name="Pelletier E."/>
            <person name="Niang G."/>
            <person name="Scheremetjew M."/>
            <person name="Finn R."/>
            <person name="Kale V."/>
            <person name="Holt S."/>
            <person name="Cochrane G."/>
            <person name="Meng A."/>
            <person name="Brown T."/>
            <person name="Cohen L."/>
        </authorList>
    </citation>
    <scope>NUCLEOTIDE SEQUENCE</scope>
    <source>
        <strain evidence="2">NIES-2562</strain>
    </source>
</reference>
<evidence type="ECO:0008006" key="3">
    <source>
        <dbReference type="Google" id="ProtNLM"/>
    </source>
</evidence>
<gene>
    <name evidence="2" type="ORF">PBIL07802_LOCUS1866</name>
</gene>
<keyword evidence="1" id="KW-0732">Signal</keyword>
<feature type="chain" id="PRO_5030858730" description="Secreted protein" evidence="1">
    <location>
        <begin position="25"/>
        <end position="101"/>
    </location>
</feature>
<dbReference type="EMBL" id="HBIB01002870">
    <property type="protein sequence ID" value="CAE0239715.1"/>
    <property type="molecule type" value="Transcribed_RNA"/>
</dbReference>
<accession>A0A7S3G0T2</accession>
<sequence length="101" mass="11080">MSNLCSSHIFPFLFLILYMHEHTCFDVNTYLYLFHLEVVCNAMALLSFHAGGKGEKQRGGGEKSSGQPGTGCAGFILIISTDNTCTFTPMPVHRCGSDKVM</sequence>